<dbReference type="Pfam" id="PF07993">
    <property type="entry name" value="NAD_binding_4"/>
    <property type="match status" value="1"/>
</dbReference>
<dbReference type="PANTHER" id="PTHR44845">
    <property type="entry name" value="CARRIER DOMAIN-CONTAINING PROTEIN"/>
    <property type="match status" value="1"/>
</dbReference>
<dbReference type="AlphaFoldDB" id="A0AAW5L6T4"/>
<dbReference type="EMBL" id="JANHEB010000237">
    <property type="protein sequence ID" value="MCQ6289280.1"/>
    <property type="molecule type" value="Genomic_DNA"/>
</dbReference>
<keyword evidence="1" id="KW-0596">Phosphopantetheine</keyword>
<gene>
    <name evidence="4" type="ORF">NPM19_32575</name>
</gene>
<organism evidence="4 5">
    <name type="scientific">Bacillus cereus</name>
    <dbReference type="NCBI Taxonomy" id="1396"/>
    <lineage>
        <taxon>Bacteria</taxon>
        <taxon>Bacillati</taxon>
        <taxon>Bacillota</taxon>
        <taxon>Bacilli</taxon>
        <taxon>Bacillales</taxon>
        <taxon>Bacillaceae</taxon>
        <taxon>Bacillus</taxon>
        <taxon>Bacillus cereus group</taxon>
    </lineage>
</organism>
<dbReference type="Proteomes" id="UP001204643">
    <property type="component" value="Unassembled WGS sequence"/>
</dbReference>
<proteinExistence type="predicted"/>
<dbReference type="Gene3D" id="3.40.50.720">
    <property type="entry name" value="NAD(P)-binding Rossmann-like Domain"/>
    <property type="match status" value="1"/>
</dbReference>
<dbReference type="SUPFAM" id="SSF51735">
    <property type="entry name" value="NAD(P)-binding Rossmann-fold domains"/>
    <property type="match status" value="1"/>
</dbReference>
<name>A0AAW5L6T4_BACCE</name>
<evidence type="ECO:0000313" key="5">
    <source>
        <dbReference type="Proteomes" id="UP001204643"/>
    </source>
</evidence>
<dbReference type="RefSeq" id="WP_256425639.1">
    <property type="nucleotide sequence ID" value="NZ_JANHDY010000281.1"/>
</dbReference>
<dbReference type="InterPro" id="IPR036291">
    <property type="entry name" value="NAD(P)-bd_dom_sf"/>
</dbReference>
<evidence type="ECO:0000313" key="4">
    <source>
        <dbReference type="EMBL" id="MCQ6289280.1"/>
    </source>
</evidence>
<evidence type="ECO:0000256" key="1">
    <source>
        <dbReference type="ARBA" id="ARBA00022450"/>
    </source>
</evidence>
<accession>A0AAW5L6T4</accession>
<dbReference type="InterPro" id="IPR013120">
    <property type="entry name" value="FAR_NAD-bd"/>
</dbReference>
<feature type="non-terminal residue" evidence="4">
    <location>
        <position position="164"/>
    </location>
</feature>
<evidence type="ECO:0000259" key="3">
    <source>
        <dbReference type="Pfam" id="PF07993"/>
    </source>
</evidence>
<reference evidence="4" key="1">
    <citation type="submission" date="2022-07" db="EMBL/GenBank/DDBJ databases">
        <title>Identification and characterization of Bacillus thuringiensis and other Bacillus cereus group isolates from spinach by whole genome sequencing.</title>
        <authorList>
            <person name="Zao X."/>
            <person name="Zervas A."/>
            <person name="Hendriks M."/>
            <person name="Rajkovic A."/>
            <person name="Van Overbeek L."/>
            <person name="Hendriksen N.B."/>
            <person name="Uyttendaele M."/>
        </authorList>
    </citation>
    <scope>NUCLEOTIDE SEQUENCE</scope>
    <source>
        <strain evidence="4">781001F-1</strain>
    </source>
</reference>
<feature type="domain" description="Thioester reductase (TE)" evidence="3">
    <location>
        <begin position="3"/>
        <end position="152"/>
    </location>
</feature>
<sequence length="164" mass="18667">AQMKQRVQVIEGDLSEKHVGLTAEMKETLLRHIDTIIHCGGDVRHYGDRDHFQKVNVESTRYLLQMSKKAGARFHYISTVSIAGHRPDDSASFMFSEQDFDRGQQVENVYVESKFLAEKLVREAMTEGVSATVYRVGNLVGRTQDGKFQQNIEGNAFYRLIKAL</sequence>
<keyword evidence="2" id="KW-0597">Phosphoprotein</keyword>
<dbReference type="PANTHER" id="PTHR44845:SF7">
    <property type="entry name" value="PLIPASTATIN SYNTHASE SUBUNIT D"/>
    <property type="match status" value="1"/>
</dbReference>
<protein>
    <submittedName>
        <fullName evidence="4">SDR family oxidoreductase</fullName>
    </submittedName>
</protein>
<evidence type="ECO:0000256" key="2">
    <source>
        <dbReference type="ARBA" id="ARBA00022553"/>
    </source>
</evidence>
<comment type="caution">
    <text evidence="4">The sequence shown here is derived from an EMBL/GenBank/DDBJ whole genome shotgun (WGS) entry which is preliminary data.</text>
</comment>
<feature type="non-terminal residue" evidence="4">
    <location>
        <position position="1"/>
    </location>
</feature>